<dbReference type="InterPro" id="IPR036510">
    <property type="entry name" value="Ribosomal_bS20_sf"/>
</dbReference>
<accession>A0A1G1WUJ6</accession>
<evidence type="ECO:0000256" key="3">
    <source>
        <dbReference type="ARBA" id="ARBA00022980"/>
    </source>
</evidence>
<dbReference type="GO" id="GO:0005840">
    <property type="term" value="C:ribosome"/>
    <property type="evidence" value="ECO:0007669"/>
    <property type="project" value="UniProtKB-KW"/>
</dbReference>
<evidence type="ECO:0000256" key="5">
    <source>
        <dbReference type="ARBA" id="ARBA00035136"/>
    </source>
</evidence>
<dbReference type="Gene3D" id="1.20.58.110">
    <property type="entry name" value="Ribosomal protein S20"/>
    <property type="match status" value="1"/>
</dbReference>
<proteinExistence type="inferred from homology"/>
<dbReference type="NCBIfam" id="TIGR00029">
    <property type="entry name" value="S20"/>
    <property type="match status" value="1"/>
</dbReference>
<dbReference type="GO" id="GO:0019843">
    <property type="term" value="F:rRNA binding"/>
    <property type="evidence" value="ECO:0007669"/>
    <property type="project" value="UniProtKB-UniRule"/>
</dbReference>
<dbReference type="GO" id="GO:1990904">
    <property type="term" value="C:ribonucleoprotein complex"/>
    <property type="evidence" value="ECO:0007669"/>
    <property type="project" value="UniProtKB-KW"/>
</dbReference>
<dbReference type="STRING" id="1802605.A3A61_04435"/>
<keyword evidence="1 6" id="KW-0699">rRNA-binding</keyword>
<dbReference type="GO" id="GO:0003735">
    <property type="term" value="F:structural constituent of ribosome"/>
    <property type="evidence" value="ECO:0007669"/>
    <property type="project" value="InterPro"/>
</dbReference>
<evidence type="ECO:0000313" key="9">
    <source>
        <dbReference type="Proteomes" id="UP000177718"/>
    </source>
</evidence>
<evidence type="ECO:0000256" key="4">
    <source>
        <dbReference type="ARBA" id="ARBA00023274"/>
    </source>
</evidence>
<name>A0A1G1WUJ6_9BACT</name>
<dbReference type="Proteomes" id="UP000177718">
    <property type="component" value="Unassembled WGS sequence"/>
</dbReference>
<reference evidence="8 9" key="1">
    <citation type="journal article" date="2016" name="Nat. Commun.">
        <title>Thousands of microbial genomes shed light on interconnected biogeochemical processes in an aquifer system.</title>
        <authorList>
            <person name="Anantharaman K."/>
            <person name="Brown C.T."/>
            <person name="Hug L.A."/>
            <person name="Sharon I."/>
            <person name="Castelle C.J."/>
            <person name="Probst A.J."/>
            <person name="Thomas B.C."/>
            <person name="Singh A."/>
            <person name="Wilkins M.J."/>
            <person name="Karaoz U."/>
            <person name="Brodie E.L."/>
            <person name="Williams K.H."/>
            <person name="Hubbard S.S."/>
            <person name="Banfield J.F."/>
        </authorList>
    </citation>
    <scope>NUCLEOTIDE SEQUENCE [LARGE SCALE GENOMIC DNA]</scope>
</reference>
<keyword evidence="3 6" id="KW-0689">Ribosomal protein</keyword>
<dbReference type="HAMAP" id="MF_00500">
    <property type="entry name" value="Ribosomal_bS20"/>
    <property type="match status" value="1"/>
</dbReference>
<evidence type="ECO:0000256" key="2">
    <source>
        <dbReference type="ARBA" id="ARBA00022884"/>
    </source>
</evidence>
<evidence type="ECO:0000313" key="8">
    <source>
        <dbReference type="EMBL" id="OGY30847.1"/>
    </source>
</evidence>
<feature type="compositionally biased region" description="Basic and acidic residues" evidence="7">
    <location>
        <begin position="11"/>
        <end position="20"/>
    </location>
</feature>
<dbReference type="GO" id="GO:0006412">
    <property type="term" value="P:translation"/>
    <property type="evidence" value="ECO:0007669"/>
    <property type="project" value="UniProtKB-UniRule"/>
</dbReference>
<dbReference type="InterPro" id="IPR002583">
    <property type="entry name" value="Ribosomal_bS20"/>
</dbReference>
<evidence type="ECO:0000256" key="7">
    <source>
        <dbReference type="SAM" id="MobiDB-lite"/>
    </source>
</evidence>
<gene>
    <name evidence="6" type="primary">rpsT</name>
    <name evidence="8" type="ORF">A3A61_04435</name>
</gene>
<evidence type="ECO:0000256" key="6">
    <source>
        <dbReference type="HAMAP-Rule" id="MF_00500"/>
    </source>
</evidence>
<dbReference type="AlphaFoldDB" id="A0A1G1WUJ6"/>
<comment type="caution">
    <text evidence="8">The sequence shown here is derived from an EMBL/GenBank/DDBJ whole genome shotgun (WGS) entry which is preliminary data.</text>
</comment>
<dbReference type="Pfam" id="PF01649">
    <property type="entry name" value="Ribosomal_S20p"/>
    <property type="match status" value="1"/>
</dbReference>
<comment type="similarity">
    <text evidence="6">Belongs to the bacterial ribosomal protein bS20 family.</text>
</comment>
<dbReference type="EMBL" id="MHDB01000040">
    <property type="protein sequence ID" value="OGY30847.1"/>
    <property type="molecule type" value="Genomic_DNA"/>
</dbReference>
<evidence type="ECO:0000256" key="1">
    <source>
        <dbReference type="ARBA" id="ARBA00022730"/>
    </source>
</evidence>
<comment type="function">
    <text evidence="6">Binds directly to 16S ribosomal RNA.</text>
</comment>
<keyword evidence="2 6" id="KW-0694">RNA-binding</keyword>
<sequence>MPLIKSAIKKMRQDASREKLNQSQRSALKTMLQKAHLTREKEFISRAISLVDRAAKKNLIHANKASRKKSALMKLTAAVTKAPVVKAKTKAVKKRTKK</sequence>
<feature type="region of interest" description="Disordered" evidence="7">
    <location>
        <begin position="1"/>
        <end position="24"/>
    </location>
</feature>
<protein>
    <recommendedName>
        <fullName evidence="5 6">Small ribosomal subunit protein bS20</fullName>
    </recommendedName>
</protein>
<dbReference type="SUPFAM" id="SSF46992">
    <property type="entry name" value="Ribosomal protein S20"/>
    <property type="match status" value="1"/>
</dbReference>
<organism evidence="8 9">
    <name type="scientific">Candidatus Woykebacteria bacterium RIFCSPLOWO2_01_FULL_43_14</name>
    <dbReference type="NCBI Taxonomy" id="1802605"/>
    <lineage>
        <taxon>Bacteria</taxon>
        <taxon>Candidatus Woykeibacteriota</taxon>
    </lineage>
</organism>
<keyword evidence="4 6" id="KW-0687">Ribonucleoprotein</keyword>